<dbReference type="PANTHER" id="PTHR47053:SF1">
    <property type="entry name" value="MUREIN DD-ENDOPEPTIDASE MEPH-RELATED"/>
    <property type="match status" value="1"/>
</dbReference>
<keyword evidence="3" id="KW-0378">Hydrolase</keyword>
<evidence type="ECO:0000259" key="5">
    <source>
        <dbReference type="PROSITE" id="PS51935"/>
    </source>
</evidence>
<comment type="similarity">
    <text evidence="1">Belongs to the peptidase C40 family.</text>
</comment>
<dbReference type="Proteomes" id="UP001301012">
    <property type="component" value="Unassembled WGS sequence"/>
</dbReference>
<gene>
    <name evidence="6" type="ORF">QOZ84_16305</name>
</gene>
<dbReference type="PROSITE" id="PS51935">
    <property type="entry name" value="NLPC_P60"/>
    <property type="match status" value="1"/>
</dbReference>
<evidence type="ECO:0000256" key="4">
    <source>
        <dbReference type="ARBA" id="ARBA00022807"/>
    </source>
</evidence>
<dbReference type="Pfam" id="PF00877">
    <property type="entry name" value="NLPC_P60"/>
    <property type="match status" value="1"/>
</dbReference>
<evidence type="ECO:0000256" key="1">
    <source>
        <dbReference type="ARBA" id="ARBA00007074"/>
    </source>
</evidence>
<keyword evidence="4" id="KW-0788">Thiol protease</keyword>
<dbReference type="RefSeq" id="WP_284133953.1">
    <property type="nucleotide sequence ID" value="NZ_JASKYM010000022.1"/>
</dbReference>
<reference evidence="6 7" key="1">
    <citation type="submission" date="2023-05" db="EMBL/GenBank/DDBJ databases">
        <title>Rombocin, a short stable natural nisin variant, displays selective antimicrobial activity against Listeria monocytogenes and employs dual mode of action to kill target bacterial strains.</title>
        <authorList>
            <person name="Wambui J."/>
            <person name="Stephan R."/>
            <person name="Kuipers O.P."/>
        </authorList>
    </citation>
    <scope>NUCLEOTIDE SEQUENCE [LARGE SCALE GENOMIC DNA]</scope>
    <source>
        <strain evidence="6 7">RC002</strain>
    </source>
</reference>
<accession>A0ABT7EDT5</accession>
<sequence length="229" mass="25365">MSIDNVNQLVTMKLLNALSTSSSNSRTSSTNKSDIFNLILENTLGGLNQERSSCTCSKEADLNILNTLQSLINNNKINESKNTNQIKNIIEPKKNINVEKVTDSKKVANMDKAVDLLEKQLGKKYVWGATGPNSFDCSGLVQYVYKNALGKDIPRVSSDQSKFGKAIDKKDLQVGDLLFFDTMNKGRVSHVGMYVGNNEFIHASNPKDGVKKSKLSGYYEQKYSGARRP</sequence>
<organism evidence="6 7">
    <name type="scientific">Romboutsia sedimentorum</name>
    <dbReference type="NCBI Taxonomy" id="1368474"/>
    <lineage>
        <taxon>Bacteria</taxon>
        <taxon>Bacillati</taxon>
        <taxon>Bacillota</taxon>
        <taxon>Clostridia</taxon>
        <taxon>Peptostreptococcales</taxon>
        <taxon>Peptostreptococcaceae</taxon>
        <taxon>Romboutsia</taxon>
    </lineage>
</organism>
<keyword evidence="7" id="KW-1185">Reference proteome</keyword>
<evidence type="ECO:0000256" key="3">
    <source>
        <dbReference type="ARBA" id="ARBA00022801"/>
    </source>
</evidence>
<dbReference type="InterPro" id="IPR000064">
    <property type="entry name" value="NLP_P60_dom"/>
</dbReference>
<dbReference type="InterPro" id="IPR038765">
    <property type="entry name" value="Papain-like_cys_pep_sf"/>
</dbReference>
<dbReference type="SUPFAM" id="SSF54001">
    <property type="entry name" value="Cysteine proteinases"/>
    <property type="match status" value="1"/>
</dbReference>
<evidence type="ECO:0000256" key="2">
    <source>
        <dbReference type="ARBA" id="ARBA00022670"/>
    </source>
</evidence>
<feature type="domain" description="NlpC/P60" evidence="5">
    <location>
        <begin position="107"/>
        <end position="229"/>
    </location>
</feature>
<dbReference type="InterPro" id="IPR051202">
    <property type="entry name" value="Peptidase_C40"/>
</dbReference>
<dbReference type="PANTHER" id="PTHR47053">
    <property type="entry name" value="MUREIN DD-ENDOPEPTIDASE MEPH-RELATED"/>
    <property type="match status" value="1"/>
</dbReference>
<dbReference type="Gene3D" id="3.90.1720.10">
    <property type="entry name" value="endopeptidase domain like (from Nostoc punctiforme)"/>
    <property type="match status" value="1"/>
</dbReference>
<evidence type="ECO:0000313" key="7">
    <source>
        <dbReference type="Proteomes" id="UP001301012"/>
    </source>
</evidence>
<protein>
    <submittedName>
        <fullName evidence="6">C40 family peptidase</fullName>
    </submittedName>
</protein>
<keyword evidence="2" id="KW-0645">Protease</keyword>
<proteinExistence type="inferred from homology"/>
<comment type="caution">
    <text evidence="6">The sequence shown here is derived from an EMBL/GenBank/DDBJ whole genome shotgun (WGS) entry which is preliminary data.</text>
</comment>
<name>A0ABT7EDT5_9FIRM</name>
<dbReference type="EMBL" id="JASKYM010000022">
    <property type="protein sequence ID" value="MDK2565091.1"/>
    <property type="molecule type" value="Genomic_DNA"/>
</dbReference>
<evidence type="ECO:0000313" key="6">
    <source>
        <dbReference type="EMBL" id="MDK2565091.1"/>
    </source>
</evidence>